<protein>
    <submittedName>
        <fullName evidence="1">Uncharacterized protein</fullName>
    </submittedName>
</protein>
<name>A0A7R9EXS9_9NEOP</name>
<dbReference type="AlphaFoldDB" id="A0A7R9EXS9"/>
<gene>
    <name evidence="1" type="ORF">TBIB3V08_LOCUS5505</name>
</gene>
<evidence type="ECO:0000313" key="1">
    <source>
        <dbReference type="EMBL" id="CAD7443092.1"/>
    </source>
</evidence>
<organism evidence="1">
    <name type="scientific">Timema bartmani</name>
    <dbReference type="NCBI Taxonomy" id="61472"/>
    <lineage>
        <taxon>Eukaryota</taxon>
        <taxon>Metazoa</taxon>
        <taxon>Ecdysozoa</taxon>
        <taxon>Arthropoda</taxon>
        <taxon>Hexapoda</taxon>
        <taxon>Insecta</taxon>
        <taxon>Pterygota</taxon>
        <taxon>Neoptera</taxon>
        <taxon>Polyneoptera</taxon>
        <taxon>Phasmatodea</taxon>
        <taxon>Timematodea</taxon>
        <taxon>Timematoidea</taxon>
        <taxon>Timematidae</taxon>
        <taxon>Timema</taxon>
    </lineage>
</organism>
<reference evidence="1" key="1">
    <citation type="submission" date="2020-11" db="EMBL/GenBank/DDBJ databases">
        <authorList>
            <person name="Tran Van P."/>
        </authorList>
    </citation>
    <scope>NUCLEOTIDE SEQUENCE</scope>
</reference>
<sequence>MFQTDERSCSFLSLLHGTNIRCSRSGATLFLYAPEIFGSGRTVERKWILCVLVTALRSGQS</sequence>
<dbReference type="EMBL" id="OD565981">
    <property type="protein sequence ID" value="CAD7443092.1"/>
    <property type="molecule type" value="Genomic_DNA"/>
</dbReference>
<accession>A0A7R9EXS9</accession>
<proteinExistence type="predicted"/>